<dbReference type="EMBL" id="JASNQZ010000015">
    <property type="protein sequence ID" value="KAL0947342.1"/>
    <property type="molecule type" value="Genomic_DNA"/>
</dbReference>
<dbReference type="Proteomes" id="UP001556367">
    <property type="component" value="Unassembled WGS sequence"/>
</dbReference>
<reference evidence="2" key="1">
    <citation type="submission" date="2024-06" db="EMBL/GenBank/DDBJ databases">
        <title>Multi-omics analyses provide insights into the biosynthesis of the anticancer antibiotic pleurotin in Hohenbuehelia grisea.</title>
        <authorList>
            <person name="Weaver J.A."/>
            <person name="Alberti F."/>
        </authorList>
    </citation>
    <scope>NUCLEOTIDE SEQUENCE [LARGE SCALE GENOMIC DNA]</scope>
    <source>
        <strain evidence="2">T-177</strain>
    </source>
</reference>
<keyword evidence="2" id="KW-1185">Reference proteome</keyword>
<evidence type="ECO:0000313" key="2">
    <source>
        <dbReference type="Proteomes" id="UP001556367"/>
    </source>
</evidence>
<comment type="caution">
    <text evidence="1">The sequence shown here is derived from an EMBL/GenBank/DDBJ whole genome shotgun (WGS) entry which is preliminary data.</text>
</comment>
<proteinExistence type="predicted"/>
<organism evidence="1 2">
    <name type="scientific">Hohenbuehelia grisea</name>
    <dbReference type="NCBI Taxonomy" id="104357"/>
    <lineage>
        <taxon>Eukaryota</taxon>
        <taxon>Fungi</taxon>
        <taxon>Dikarya</taxon>
        <taxon>Basidiomycota</taxon>
        <taxon>Agaricomycotina</taxon>
        <taxon>Agaricomycetes</taxon>
        <taxon>Agaricomycetidae</taxon>
        <taxon>Agaricales</taxon>
        <taxon>Pleurotineae</taxon>
        <taxon>Pleurotaceae</taxon>
        <taxon>Hohenbuehelia</taxon>
    </lineage>
</organism>
<gene>
    <name evidence="1" type="ORF">HGRIS_013461</name>
</gene>
<name>A0ABR3IVQ4_9AGAR</name>
<evidence type="ECO:0008006" key="3">
    <source>
        <dbReference type="Google" id="ProtNLM"/>
    </source>
</evidence>
<sequence>MSQEDLVLSDVLPPAYNFDEDLSSPMYSINAGSSERIIQFEPFRRTGCPDCDWIYETDHMSINMGSRVWGLHAPSYGLNGRIEGAITLSGNRDHVERVTATLEGHLSTVVAHRASGSGDGKSLILSRTIPLYASCMAGEVAWGEEQLFSIPIPSEVNVQGALSKLPPSFSAYYQNLSCEITYCLKFHMTRKGMRRHESKTIPILYLPKTRPSEPPLAAIPRPSRELTDAPTPMFERVKTVGLLPYWPMDAKRQLKGRTNLDDFSKSVYFSLPEPQCFSSGEQIPFTLSLVFPENPVLAQLLARNIRIVLLKRTRLWRRTEKKKEADIVVRDSTIASAQMRYINEYSEGVTLLRGTIRAGAEGRESSWCVEGVAETQYILRVILHPPNHVTGHLPSFRNDEVLQITTDSWGTLERELTATGGTPTPALGLASNLVGKSD</sequence>
<accession>A0ABR3IVQ4</accession>
<protein>
    <recommendedName>
        <fullName evidence="3">Arrestin-like N-terminal domain-containing protein</fullName>
    </recommendedName>
</protein>
<evidence type="ECO:0000313" key="1">
    <source>
        <dbReference type="EMBL" id="KAL0947342.1"/>
    </source>
</evidence>